<feature type="compositionally biased region" description="Low complexity" evidence="1">
    <location>
        <begin position="442"/>
        <end position="451"/>
    </location>
</feature>
<feature type="region of interest" description="Disordered" evidence="1">
    <location>
        <begin position="1"/>
        <end position="71"/>
    </location>
</feature>
<proteinExistence type="predicted"/>
<accession>A0ABR0T3U5</accession>
<organism evidence="2 3">
    <name type="scientific">Cladobotryum mycophilum</name>
    <dbReference type="NCBI Taxonomy" id="491253"/>
    <lineage>
        <taxon>Eukaryota</taxon>
        <taxon>Fungi</taxon>
        <taxon>Dikarya</taxon>
        <taxon>Ascomycota</taxon>
        <taxon>Pezizomycotina</taxon>
        <taxon>Sordariomycetes</taxon>
        <taxon>Hypocreomycetidae</taxon>
        <taxon>Hypocreales</taxon>
        <taxon>Hypocreaceae</taxon>
        <taxon>Cladobotryum</taxon>
    </lineage>
</organism>
<protein>
    <submittedName>
        <fullName evidence="2">Uncharacterized protein</fullName>
    </submittedName>
</protein>
<dbReference type="EMBL" id="JAVFKD010000001">
    <property type="protein sequence ID" value="KAK5999009.1"/>
    <property type="molecule type" value="Genomic_DNA"/>
</dbReference>
<name>A0ABR0T3U5_9HYPO</name>
<comment type="caution">
    <text evidence="2">The sequence shown here is derived from an EMBL/GenBank/DDBJ whole genome shotgun (WGS) entry which is preliminary data.</text>
</comment>
<evidence type="ECO:0000313" key="2">
    <source>
        <dbReference type="EMBL" id="KAK5999009.1"/>
    </source>
</evidence>
<reference evidence="2 3" key="1">
    <citation type="submission" date="2024-01" db="EMBL/GenBank/DDBJ databases">
        <title>Complete genome of Cladobotryum mycophilum ATHUM6906.</title>
        <authorList>
            <person name="Christinaki A.C."/>
            <person name="Myridakis A.I."/>
            <person name="Kouvelis V.N."/>
        </authorList>
    </citation>
    <scope>NUCLEOTIDE SEQUENCE [LARGE SCALE GENOMIC DNA]</scope>
    <source>
        <strain evidence="2 3">ATHUM6906</strain>
    </source>
</reference>
<feature type="compositionally biased region" description="Polar residues" evidence="1">
    <location>
        <begin position="46"/>
        <end position="58"/>
    </location>
</feature>
<dbReference type="Proteomes" id="UP001338125">
    <property type="component" value="Unassembled WGS sequence"/>
</dbReference>
<feature type="region of interest" description="Disordered" evidence="1">
    <location>
        <begin position="371"/>
        <end position="457"/>
    </location>
</feature>
<keyword evidence="3" id="KW-1185">Reference proteome</keyword>
<sequence length="530" mass="59420">MAAQQDKGAQLASPSSTPTPTPTPTPASASASASASAPLVQHSDDASNNDQLQSSGSNKRARPEDEDEDEGEDGFEILEQYLPKIIHEYLDKLPLPPIKPPAIGGEAESEAHLSRPNVPSPTLSPHGQPVTDLRPGCIYKVKWQHASSPQAAIILPMNIPLHHFGLRGALENTTLLSHLPTCYVFDTRTKTFQWKARYEDGGDLVNERKYPVMYIREFHRFPGSGTYGWLFSGEIFHYDIRNLYMPERNYVKMFSRQRMRILSMMRQQYAVPRPYQPRGTADTQAPVHRRIGLQRAVIMEAIRAHRRGDASYPSNSYHFWLMMQRTANFQRALYLLAQSTARRPRILGVTGLTGTGQTNVNPDLLRRGRYQAHASARRRDPRAPLRSGAPSVPRYHPTSVSPEPYSAILNRQARQPPVNGDRPESTQRDSGVNAGQARANVSSSPSSLPLSQRLRGPGNVQVLQDEDYDGRDECHTRLSKKSQCLYDLTITPFLLRKWMRWKSESDGDGKVGRSFTAGSVRYFIAALSMH</sequence>
<gene>
    <name evidence="2" type="ORF">PT974_01395</name>
</gene>
<evidence type="ECO:0000313" key="3">
    <source>
        <dbReference type="Proteomes" id="UP001338125"/>
    </source>
</evidence>
<evidence type="ECO:0000256" key="1">
    <source>
        <dbReference type="SAM" id="MobiDB-lite"/>
    </source>
</evidence>
<feature type="compositionally biased region" description="Low complexity" evidence="1">
    <location>
        <begin position="26"/>
        <end position="38"/>
    </location>
</feature>
<feature type="region of interest" description="Disordered" evidence="1">
    <location>
        <begin position="100"/>
        <end position="129"/>
    </location>
</feature>